<sequence length="60" mass="7080">MFTFTFVIIENETEVSFFNREAYDKFKLNPEVCVLALFATAQYILRYDRLGGMFDVHQSC</sequence>
<proteinExistence type="predicted"/>
<dbReference type="Proteomes" id="UP000790377">
    <property type="component" value="Unassembled WGS sequence"/>
</dbReference>
<gene>
    <name evidence="1" type="ORF">BJ138DRAFT_1158638</name>
</gene>
<organism evidence="1 2">
    <name type="scientific">Hygrophoropsis aurantiaca</name>
    <dbReference type="NCBI Taxonomy" id="72124"/>
    <lineage>
        <taxon>Eukaryota</taxon>
        <taxon>Fungi</taxon>
        <taxon>Dikarya</taxon>
        <taxon>Basidiomycota</taxon>
        <taxon>Agaricomycotina</taxon>
        <taxon>Agaricomycetes</taxon>
        <taxon>Agaricomycetidae</taxon>
        <taxon>Boletales</taxon>
        <taxon>Coniophorineae</taxon>
        <taxon>Hygrophoropsidaceae</taxon>
        <taxon>Hygrophoropsis</taxon>
    </lineage>
</organism>
<keyword evidence="2" id="KW-1185">Reference proteome</keyword>
<comment type="caution">
    <text evidence="1">The sequence shown here is derived from an EMBL/GenBank/DDBJ whole genome shotgun (WGS) entry which is preliminary data.</text>
</comment>
<evidence type="ECO:0000313" key="1">
    <source>
        <dbReference type="EMBL" id="KAH7908018.1"/>
    </source>
</evidence>
<name>A0ACB8A4J5_9AGAM</name>
<protein>
    <submittedName>
        <fullName evidence="1">Uncharacterized protein</fullName>
    </submittedName>
</protein>
<dbReference type="EMBL" id="MU267852">
    <property type="protein sequence ID" value="KAH7908018.1"/>
    <property type="molecule type" value="Genomic_DNA"/>
</dbReference>
<reference evidence="1" key="1">
    <citation type="journal article" date="2021" name="New Phytol.">
        <title>Evolutionary innovations through gain and loss of genes in the ectomycorrhizal Boletales.</title>
        <authorList>
            <person name="Wu G."/>
            <person name="Miyauchi S."/>
            <person name="Morin E."/>
            <person name="Kuo A."/>
            <person name="Drula E."/>
            <person name="Varga T."/>
            <person name="Kohler A."/>
            <person name="Feng B."/>
            <person name="Cao Y."/>
            <person name="Lipzen A."/>
            <person name="Daum C."/>
            <person name="Hundley H."/>
            <person name="Pangilinan J."/>
            <person name="Johnson J."/>
            <person name="Barry K."/>
            <person name="LaButti K."/>
            <person name="Ng V."/>
            <person name="Ahrendt S."/>
            <person name="Min B."/>
            <person name="Choi I.G."/>
            <person name="Park H."/>
            <person name="Plett J.M."/>
            <person name="Magnuson J."/>
            <person name="Spatafora J.W."/>
            <person name="Nagy L.G."/>
            <person name="Henrissat B."/>
            <person name="Grigoriev I.V."/>
            <person name="Yang Z.L."/>
            <person name="Xu J."/>
            <person name="Martin F.M."/>
        </authorList>
    </citation>
    <scope>NUCLEOTIDE SEQUENCE</scope>
    <source>
        <strain evidence="1">ATCC 28755</strain>
    </source>
</reference>
<accession>A0ACB8A4J5</accession>
<evidence type="ECO:0000313" key="2">
    <source>
        <dbReference type="Proteomes" id="UP000790377"/>
    </source>
</evidence>